<feature type="binding site" evidence="10">
    <location>
        <position position="218"/>
    </location>
    <ligand>
        <name>substrate</name>
    </ligand>
</feature>
<comment type="pathway">
    <text evidence="7">Carbohydrate biosynthesis.</text>
</comment>
<evidence type="ECO:0000256" key="3">
    <source>
        <dbReference type="ARBA" id="ARBA00022723"/>
    </source>
</evidence>
<keyword evidence="12" id="KW-1185">Reference proteome</keyword>
<dbReference type="GO" id="GO:0030388">
    <property type="term" value="P:fructose 1,6-bisphosphate metabolic process"/>
    <property type="evidence" value="ECO:0007669"/>
    <property type="project" value="TreeGrafter"/>
</dbReference>
<evidence type="ECO:0000256" key="9">
    <source>
        <dbReference type="PIRSR" id="PIRSR004532-1"/>
    </source>
</evidence>
<feature type="binding site" evidence="10">
    <location>
        <begin position="172"/>
        <end position="174"/>
    </location>
    <ligand>
        <name>substrate</name>
    </ligand>
</feature>
<feature type="binding site" evidence="9">
    <location>
        <position position="65"/>
    </location>
    <ligand>
        <name>Mn(2+)</name>
        <dbReference type="ChEBI" id="CHEBI:29035"/>
        <label>1</label>
    </ligand>
</feature>
<comment type="catalytic activity">
    <reaction evidence="1">
        <text>beta-D-fructose 1,6-bisphosphate + H2O = beta-D-fructose 6-phosphate + phosphate</text>
        <dbReference type="Rhea" id="RHEA:11064"/>
        <dbReference type="ChEBI" id="CHEBI:15377"/>
        <dbReference type="ChEBI" id="CHEBI:32966"/>
        <dbReference type="ChEBI" id="CHEBI:43474"/>
        <dbReference type="ChEBI" id="CHEBI:57634"/>
        <dbReference type="EC" id="3.1.3.11"/>
    </reaction>
</comment>
<keyword evidence="4" id="KW-0378">Hydrolase</keyword>
<gene>
    <name evidence="11" type="ORF">SAMN04488127_0712</name>
</gene>
<feature type="binding site" evidence="9">
    <location>
        <position position="93"/>
    </location>
    <ligand>
        <name>Mn(2+)</name>
        <dbReference type="ChEBI" id="CHEBI:29035"/>
        <label>2</label>
    </ligand>
</feature>
<evidence type="ECO:0000256" key="7">
    <source>
        <dbReference type="ARBA" id="ARBA00024331"/>
    </source>
</evidence>
<dbReference type="GO" id="GO:0006094">
    <property type="term" value="P:gluconeogenesis"/>
    <property type="evidence" value="ECO:0007669"/>
    <property type="project" value="InterPro"/>
</dbReference>
<comment type="similarity">
    <text evidence="2 8">Belongs to the FBPase class 2 family.</text>
</comment>
<dbReference type="GO" id="GO:0046872">
    <property type="term" value="F:metal ion binding"/>
    <property type="evidence" value="ECO:0007669"/>
    <property type="project" value="UniProtKB-KW"/>
</dbReference>
<dbReference type="SUPFAM" id="SSF56655">
    <property type="entry name" value="Carbohydrate phosphatase"/>
    <property type="match status" value="1"/>
</dbReference>
<dbReference type="STRING" id="426757.SAMN04488127_0712"/>
<proteinExistence type="inferred from homology"/>
<organism evidence="11 12">
    <name type="scientific">Bhargavaea ginsengi</name>
    <dbReference type="NCBI Taxonomy" id="426757"/>
    <lineage>
        <taxon>Bacteria</taxon>
        <taxon>Bacillati</taxon>
        <taxon>Bacillota</taxon>
        <taxon>Bacilli</taxon>
        <taxon>Bacillales</taxon>
        <taxon>Caryophanaceae</taxon>
        <taxon>Bhargavaea</taxon>
    </lineage>
</organism>
<dbReference type="AlphaFoldDB" id="A0A1H6UBA5"/>
<feature type="binding site" evidence="10">
    <location>
        <begin position="96"/>
        <end position="98"/>
    </location>
    <ligand>
        <name>substrate</name>
    </ligand>
</feature>
<reference evidence="12" key="1">
    <citation type="submission" date="2016-10" db="EMBL/GenBank/DDBJ databases">
        <authorList>
            <person name="Varghese N."/>
            <person name="Submissions S."/>
        </authorList>
    </citation>
    <scope>NUCLEOTIDE SEQUENCE [LARGE SCALE GENOMIC DNA]</scope>
    <source>
        <strain evidence="12">CGMCC 1.6763</strain>
    </source>
</reference>
<dbReference type="RefSeq" id="WP_092049995.1">
    <property type="nucleotide sequence ID" value="NZ_FNZF01000001.1"/>
</dbReference>
<keyword evidence="6 8" id="KW-0119">Carbohydrate metabolism</keyword>
<protein>
    <recommendedName>
        <fullName evidence="8">Fructose-1,6-bisphosphatase</fullName>
    </recommendedName>
</protein>
<keyword evidence="3 9" id="KW-0479">Metal-binding</keyword>
<dbReference type="GO" id="GO:0042132">
    <property type="term" value="F:fructose 1,6-bisphosphate 1-phosphatase activity"/>
    <property type="evidence" value="ECO:0007669"/>
    <property type="project" value="UniProtKB-EC"/>
</dbReference>
<feature type="binding site" evidence="10">
    <location>
        <position position="127"/>
    </location>
    <ligand>
        <name>substrate</name>
    </ligand>
</feature>
<evidence type="ECO:0000256" key="2">
    <source>
        <dbReference type="ARBA" id="ARBA00008989"/>
    </source>
</evidence>
<dbReference type="PIRSF" id="PIRSF004532">
    <property type="entry name" value="GlpX"/>
    <property type="match status" value="1"/>
</dbReference>
<dbReference type="GO" id="GO:0006071">
    <property type="term" value="P:glycerol metabolic process"/>
    <property type="evidence" value="ECO:0007669"/>
    <property type="project" value="InterPro"/>
</dbReference>
<dbReference type="EMBL" id="FNZF01000001">
    <property type="protein sequence ID" value="SEI88856.1"/>
    <property type="molecule type" value="Genomic_DNA"/>
</dbReference>
<dbReference type="Gene3D" id="3.40.190.90">
    <property type="match status" value="1"/>
</dbReference>
<dbReference type="PANTHER" id="PTHR30447">
    <property type="entry name" value="FRUCTOSE-1,6-BISPHOSPHATASE CLASS 2"/>
    <property type="match status" value="1"/>
</dbReference>
<name>A0A1H6UBA5_9BACL</name>
<feature type="binding site" evidence="9">
    <location>
        <position position="221"/>
    </location>
    <ligand>
        <name>Mn(2+)</name>
        <dbReference type="ChEBI" id="CHEBI:29035"/>
        <label>2</label>
    </ligand>
</feature>
<evidence type="ECO:0000256" key="1">
    <source>
        <dbReference type="ARBA" id="ARBA00001273"/>
    </source>
</evidence>
<evidence type="ECO:0000313" key="12">
    <source>
        <dbReference type="Proteomes" id="UP000199200"/>
    </source>
</evidence>
<dbReference type="Pfam" id="PF03320">
    <property type="entry name" value="FBPase_glpX"/>
    <property type="match status" value="1"/>
</dbReference>
<sequence>MIAEKRADSMQALVLDFLRVTEKAAIEALPWVGSGDKMAADASATNEMRKQLNRIEMQGTIVIGEGEIDEAPMLFIGETLGQASSPEIDIAVDPIEGTTPAVNGQNNSLTVIAAAPKGTLLHAPDMYMKKIAVGPKAKGKINLDAPITETLEAVAEANGKQVRELTVMIQDRPRHREVIEEIRSTGARVNLFQDGDVISSVATCIEQANVDLFYGIGGAPEGVLAAVAVRSLGGEVQAKLMPRNEKEKERCSKMGVDTDRVLQHDDLVSTDECLFIATGITDNLLVGGIETMNGKYAVNSMVVTGTDCEVRYMRSIHSMAPDV</sequence>
<evidence type="ECO:0000256" key="5">
    <source>
        <dbReference type="ARBA" id="ARBA00023211"/>
    </source>
</evidence>
<dbReference type="NCBIfam" id="TIGR00330">
    <property type="entry name" value="glpX"/>
    <property type="match status" value="1"/>
</dbReference>
<evidence type="ECO:0000256" key="8">
    <source>
        <dbReference type="PIRNR" id="PIRNR004532"/>
    </source>
</evidence>
<dbReference type="InterPro" id="IPR004464">
    <property type="entry name" value="FBPase_class-2/SBPase"/>
</dbReference>
<dbReference type="Proteomes" id="UP000199200">
    <property type="component" value="Unassembled WGS sequence"/>
</dbReference>
<feature type="binding site" evidence="9">
    <location>
        <position position="96"/>
    </location>
    <ligand>
        <name>Mn(2+)</name>
        <dbReference type="ChEBI" id="CHEBI:29035"/>
        <label>2</label>
    </ligand>
</feature>
<evidence type="ECO:0000256" key="6">
    <source>
        <dbReference type="ARBA" id="ARBA00023277"/>
    </source>
</evidence>
<evidence type="ECO:0000256" key="10">
    <source>
        <dbReference type="PIRSR" id="PIRSR004532-2"/>
    </source>
</evidence>
<dbReference type="FunFam" id="3.40.190.90:FF:000001">
    <property type="entry name" value="Fructose-1,6-bisphosphatase"/>
    <property type="match status" value="1"/>
</dbReference>
<dbReference type="Gene3D" id="3.30.540.10">
    <property type="entry name" value="Fructose-1,6-Bisphosphatase, subunit A, domain 1"/>
    <property type="match status" value="1"/>
</dbReference>
<evidence type="ECO:0000313" key="11">
    <source>
        <dbReference type="EMBL" id="SEI88856.1"/>
    </source>
</evidence>
<accession>A0A1H6UBA5</accession>
<comment type="cofactor">
    <cofactor evidence="9">
        <name>Mn(2+)</name>
        <dbReference type="ChEBI" id="CHEBI:29035"/>
    </cofactor>
</comment>
<dbReference type="OrthoDB" id="9779353at2"/>
<evidence type="ECO:0000256" key="4">
    <source>
        <dbReference type="ARBA" id="ARBA00022801"/>
    </source>
</evidence>
<dbReference type="GO" id="GO:0005829">
    <property type="term" value="C:cytosol"/>
    <property type="evidence" value="ECO:0007669"/>
    <property type="project" value="TreeGrafter"/>
</dbReference>
<feature type="binding site" evidence="9">
    <location>
        <position position="41"/>
    </location>
    <ligand>
        <name>Mn(2+)</name>
        <dbReference type="ChEBI" id="CHEBI:29035"/>
        <label>1</label>
    </ligand>
</feature>
<dbReference type="PANTHER" id="PTHR30447:SF0">
    <property type="entry name" value="FRUCTOSE-1,6-BISPHOSPHATASE 1 CLASS 2-RELATED"/>
    <property type="match status" value="1"/>
</dbReference>
<keyword evidence="5 9" id="KW-0464">Manganese</keyword>
<dbReference type="CDD" id="cd01516">
    <property type="entry name" value="FBPase_glpX"/>
    <property type="match status" value="1"/>
</dbReference>
<feature type="binding site" evidence="10">
    <location>
        <begin position="194"/>
        <end position="196"/>
    </location>
    <ligand>
        <name>substrate</name>
    </ligand>
</feature>